<feature type="domain" description="VHS" evidence="1">
    <location>
        <begin position="31"/>
        <end position="152"/>
    </location>
</feature>
<protein>
    <recommendedName>
        <fullName evidence="1">VHS domain-containing protein</fullName>
    </recommendedName>
</protein>
<evidence type="ECO:0000313" key="2">
    <source>
        <dbReference type="EMBL" id="KAL0570206.1"/>
    </source>
</evidence>
<dbReference type="SUPFAM" id="SSF48464">
    <property type="entry name" value="ENTH/VHS domain"/>
    <property type="match status" value="1"/>
</dbReference>
<gene>
    <name evidence="2" type="ORF">V5O48_011762</name>
</gene>
<name>A0ABR3F4P7_9AGAR</name>
<keyword evidence="3" id="KW-1185">Reference proteome</keyword>
<dbReference type="InterPro" id="IPR002014">
    <property type="entry name" value="VHS_dom"/>
</dbReference>
<dbReference type="Gene3D" id="1.25.40.90">
    <property type="match status" value="1"/>
</dbReference>
<evidence type="ECO:0000313" key="3">
    <source>
        <dbReference type="Proteomes" id="UP001465976"/>
    </source>
</evidence>
<organism evidence="2 3">
    <name type="scientific">Marasmius crinis-equi</name>
    <dbReference type="NCBI Taxonomy" id="585013"/>
    <lineage>
        <taxon>Eukaryota</taxon>
        <taxon>Fungi</taxon>
        <taxon>Dikarya</taxon>
        <taxon>Basidiomycota</taxon>
        <taxon>Agaricomycotina</taxon>
        <taxon>Agaricomycetes</taxon>
        <taxon>Agaricomycetidae</taxon>
        <taxon>Agaricales</taxon>
        <taxon>Marasmiineae</taxon>
        <taxon>Marasmiaceae</taxon>
        <taxon>Marasmius</taxon>
    </lineage>
</organism>
<dbReference type="EMBL" id="JBAHYK010000976">
    <property type="protein sequence ID" value="KAL0570206.1"/>
    <property type="molecule type" value="Genomic_DNA"/>
</dbReference>
<accession>A0ABR3F4P7</accession>
<comment type="caution">
    <text evidence="2">The sequence shown here is derived from an EMBL/GenBank/DDBJ whole genome shotgun (WGS) entry which is preliminary data.</text>
</comment>
<dbReference type="PROSITE" id="PS50179">
    <property type="entry name" value="VHS"/>
    <property type="match status" value="1"/>
</dbReference>
<dbReference type="InterPro" id="IPR008942">
    <property type="entry name" value="ENTH_VHS"/>
</dbReference>
<reference evidence="2 3" key="1">
    <citation type="submission" date="2024-02" db="EMBL/GenBank/DDBJ databases">
        <title>A draft genome for the cacao thread blight pathogen Marasmius crinis-equi.</title>
        <authorList>
            <person name="Cohen S.P."/>
            <person name="Baruah I.K."/>
            <person name="Amoako-Attah I."/>
            <person name="Bukari Y."/>
            <person name="Meinhardt L.W."/>
            <person name="Bailey B.A."/>
        </authorList>
    </citation>
    <scope>NUCLEOTIDE SEQUENCE [LARGE SCALE GENOMIC DNA]</scope>
    <source>
        <strain evidence="2 3">GH-76</strain>
    </source>
</reference>
<proteinExistence type="predicted"/>
<sequence length="175" mass="19085">MPPTDPGDDTLIEGELSRQISLSFLASTACEDWDLVLSVCRRASGNETNAKEAMRALRFEFEHGDQIAQFAAARLWPTMPHISPELLLRQSTCRKSLTALKSLLLEASTCSIVKVRVLNVLAAAALAGGDCGEYEGLRSLWMKVKPQNMPEKGAPLVTDGVLNAPFAYTNISKLH</sequence>
<dbReference type="Proteomes" id="UP001465976">
    <property type="component" value="Unassembled WGS sequence"/>
</dbReference>
<evidence type="ECO:0000259" key="1">
    <source>
        <dbReference type="PROSITE" id="PS50179"/>
    </source>
</evidence>